<comment type="catalytic activity">
    <reaction evidence="12">
        <text>K(+)(in) = K(+)(out)</text>
        <dbReference type="Rhea" id="RHEA:29463"/>
        <dbReference type="ChEBI" id="CHEBI:29103"/>
    </reaction>
</comment>
<feature type="transmembrane region" description="Helical" evidence="13">
    <location>
        <begin position="9"/>
        <end position="27"/>
    </location>
</feature>
<evidence type="ECO:0000313" key="15">
    <source>
        <dbReference type="EMBL" id="PCH12124.1"/>
    </source>
</evidence>
<dbReference type="GO" id="GO:0005267">
    <property type="term" value="F:potassium channel activity"/>
    <property type="evidence" value="ECO:0007669"/>
    <property type="project" value="UniProtKB-KW"/>
</dbReference>
<evidence type="ECO:0000256" key="8">
    <source>
        <dbReference type="ARBA" id="ARBA00022989"/>
    </source>
</evidence>
<sequence length="198" mass="22850">MQSSRLEAFSDAILAIVITIMVLQFQMPKGPHIYDLLPLLPKLLAYTLSYFFVILYWINHHHILLSVKLVNAKIIWANVIWLFFMSFIPFTTSWVSKYHMYRMPSMVYGILLLFTGMSYVFLQKEIYNMTDEKDQLGQTIGQDKKGTLSLALCSIGIILSFFSSHLAMACYLLTAIFWFVQGKVFSKVITTTQTDTDE</sequence>
<evidence type="ECO:0000256" key="5">
    <source>
        <dbReference type="ARBA" id="ARBA00022692"/>
    </source>
</evidence>
<feature type="transmembrane region" description="Helical" evidence="13">
    <location>
        <begin position="39"/>
        <end position="58"/>
    </location>
</feature>
<keyword evidence="6" id="KW-0631">Potassium channel</keyword>
<keyword evidence="7" id="KW-0630">Potassium</keyword>
<feature type="transmembrane region" description="Helical" evidence="13">
    <location>
        <begin position="150"/>
        <end position="180"/>
    </location>
</feature>
<dbReference type="OrthoDB" id="7626281at2"/>
<reference evidence="14" key="2">
    <citation type="submission" date="2023-03" db="EMBL/GenBank/DDBJ databases">
        <authorList>
            <person name="Shen W."/>
            <person name="Cai J."/>
        </authorList>
    </citation>
    <scope>NUCLEOTIDE SEQUENCE</scope>
    <source>
        <strain evidence="14">P82-2</strain>
    </source>
</reference>
<keyword evidence="10 13" id="KW-0472">Membrane</keyword>
<evidence type="ECO:0000256" key="6">
    <source>
        <dbReference type="ARBA" id="ARBA00022826"/>
    </source>
</evidence>
<evidence type="ECO:0000256" key="12">
    <source>
        <dbReference type="ARBA" id="ARBA00034430"/>
    </source>
</evidence>
<dbReference type="AlphaFoldDB" id="A0A0E2UBV2"/>
<dbReference type="Proteomes" id="UP001180515">
    <property type="component" value="Unassembled WGS sequence"/>
</dbReference>
<evidence type="ECO:0000256" key="13">
    <source>
        <dbReference type="SAM" id="Phobius"/>
    </source>
</evidence>
<keyword evidence="8 13" id="KW-1133">Transmembrane helix</keyword>
<evidence type="ECO:0000256" key="11">
    <source>
        <dbReference type="ARBA" id="ARBA00023303"/>
    </source>
</evidence>
<evidence type="ECO:0000256" key="7">
    <source>
        <dbReference type="ARBA" id="ARBA00022958"/>
    </source>
</evidence>
<reference evidence="15 16" key="1">
    <citation type="submission" date="2016-06" db="EMBL/GenBank/DDBJ databases">
        <authorList>
            <person name="Haines A.N."/>
            <person name="Council K.R."/>
        </authorList>
    </citation>
    <scope>NUCLEOTIDE SEQUENCE [LARGE SCALE GENOMIC DNA]</scope>
    <source>
        <strain evidence="15 16">SP158-29</strain>
    </source>
</reference>
<dbReference type="EMBL" id="JARQAG010000001">
    <property type="protein sequence ID" value="MDT2730943.1"/>
    <property type="molecule type" value="Genomic_DNA"/>
</dbReference>
<dbReference type="eggNOG" id="COG3548">
    <property type="taxonomic scope" value="Bacteria"/>
</dbReference>
<proteinExistence type="inferred from homology"/>
<evidence type="ECO:0000256" key="2">
    <source>
        <dbReference type="ARBA" id="ARBA00006920"/>
    </source>
</evidence>
<dbReference type="Proteomes" id="UP000217465">
    <property type="component" value="Unassembled WGS sequence"/>
</dbReference>
<comment type="subcellular location">
    <subcellularLocation>
        <location evidence="1">Membrane</location>
        <topology evidence="1">Multi-pass membrane protein</topology>
    </subcellularLocation>
</comment>
<dbReference type="PANTHER" id="PTHR31462:SF5">
    <property type="entry name" value="ENDOSOMAL_LYSOSOMAL PROTON CHANNEL TMEM175"/>
    <property type="match status" value="1"/>
</dbReference>
<dbReference type="RefSeq" id="WP_003106478.1">
    <property type="nucleotide sequence ID" value="NZ_BAWT01000007.1"/>
</dbReference>
<keyword evidence="9" id="KW-0406">Ion transport</keyword>
<evidence type="ECO:0000313" key="16">
    <source>
        <dbReference type="Proteomes" id="UP000217465"/>
    </source>
</evidence>
<evidence type="ECO:0000256" key="4">
    <source>
        <dbReference type="ARBA" id="ARBA00022538"/>
    </source>
</evidence>
<dbReference type="Pfam" id="PF06736">
    <property type="entry name" value="TMEM175"/>
    <property type="match status" value="1"/>
</dbReference>
<evidence type="ECO:0000313" key="14">
    <source>
        <dbReference type="EMBL" id="MDT2730943.1"/>
    </source>
</evidence>
<name>A0A0E2UBV2_9STRE</name>
<feature type="transmembrane region" description="Helical" evidence="13">
    <location>
        <begin position="70"/>
        <end position="91"/>
    </location>
</feature>
<accession>A0A0E2UBV2</accession>
<dbReference type="PANTHER" id="PTHR31462">
    <property type="entry name" value="ENDOSOMAL/LYSOSOMAL POTASSIUM CHANNEL TMEM175"/>
    <property type="match status" value="1"/>
</dbReference>
<keyword evidence="11" id="KW-0407">Ion channel</keyword>
<feature type="transmembrane region" description="Helical" evidence="13">
    <location>
        <begin position="103"/>
        <end position="122"/>
    </location>
</feature>
<keyword evidence="3" id="KW-0813">Transport</keyword>
<keyword evidence="5 13" id="KW-0812">Transmembrane</keyword>
<dbReference type="GO" id="GO:0015252">
    <property type="term" value="F:proton channel activity"/>
    <property type="evidence" value="ECO:0007669"/>
    <property type="project" value="InterPro"/>
</dbReference>
<keyword evidence="4" id="KW-0633">Potassium transport</keyword>
<comment type="similarity">
    <text evidence="2">Belongs to the TMEM175 family.</text>
</comment>
<dbReference type="InterPro" id="IPR010617">
    <property type="entry name" value="TMEM175-like"/>
</dbReference>
<dbReference type="EMBL" id="NSGR01000008">
    <property type="protein sequence ID" value="PCH12124.1"/>
    <property type="molecule type" value="Genomic_DNA"/>
</dbReference>
<evidence type="ECO:0000256" key="3">
    <source>
        <dbReference type="ARBA" id="ARBA00022448"/>
    </source>
</evidence>
<protein>
    <submittedName>
        <fullName evidence="14">TMEM175 family protein</fullName>
    </submittedName>
</protein>
<comment type="caution">
    <text evidence="15">The sequence shown here is derived from an EMBL/GenBank/DDBJ whole genome shotgun (WGS) entry which is preliminary data.</text>
</comment>
<gene>
    <name evidence="15" type="ORF">A9Y57_00839</name>
    <name evidence="14" type="ORF">P7G31_01585</name>
</gene>
<dbReference type="GO" id="GO:0016020">
    <property type="term" value="C:membrane"/>
    <property type="evidence" value="ECO:0007669"/>
    <property type="project" value="UniProtKB-SubCell"/>
</dbReference>
<dbReference type="OMA" id="WNNHHHM"/>
<evidence type="ECO:0000256" key="10">
    <source>
        <dbReference type="ARBA" id="ARBA00023136"/>
    </source>
</evidence>
<organism evidence="15 16">
    <name type="scientific">Streptococcus parauberis</name>
    <dbReference type="NCBI Taxonomy" id="1348"/>
    <lineage>
        <taxon>Bacteria</taxon>
        <taxon>Bacillati</taxon>
        <taxon>Bacillota</taxon>
        <taxon>Bacilli</taxon>
        <taxon>Lactobacillales</taxon>
        <taxon>Streptococcaceae</taxon>
        <taxon>Streptococcus</taxon>
    </lineage>
</organism>
<evidence type="ECO:0000256" key="9">
    <source>
        <dbReference type="ARBA" id="ARBA00023065"/>
    </source>
</evidence>
<evidence type="ECO:0000256" key="1">
    <source>
        <dbReference type="ARBA" id="ARBA00004141"/>
    </source>
</evidence>